<dbReference type="NCBIfam" id="NF008722">
    <property type="entry name" value="PRK11716.1"/>
    <property type="match status" value="1"/>
</dbReference>
<keyword evidence="2" id="KW-0805">Transcription regulation</keyword>
<keyword evidence="3" id="KW-0238">DNA-binding</keyword>
<name>A0ABY9TIN4_9GAMM</name>
<dbReference type="SUPFAM" id="SSF46785">
    <property type="entry name" value="Winged helix' DNA-binding domain"/>
    <property type="match status" value="1"/>
</dbReference>
<dbReference type="InterPro" id="IPR000847">
    <property type="entry name" value="LysR_HTH_N"/>
</dbReference>
<dbReference type="PANTHER" id="PTHR30126">
    <property type="entry name" value="HTH-TYPE TRANSCRIPTIONAL REGULATOR"/>
    <property type="match status" value="1"/>
</dbReference>
<gene>
    <name evidence="6" type="primary">ilvY</name>
    <name evidence="6" type="ORF">RI845_00875</name>
</gene>
<dbReference type="Pfam" id="PF00126">
    <property type="entry name" value="HTH_1"/>
    <property type="match status" value="1"/>
</dbReference>
<keyword evidence="4" id="KW-0804">Transcription</keyword>
<feature type="domain" description="HTH lysR-type" evidence="5">
    <location>
        <begin position="1"/>
        <end position="58"/>
    </location>
</feature>
<comment type="similarity">
    <text evidence="1">Belongs to the LysR transcriptional regulatory family.</text>
</comment>
<dbReference type="Gene3D" id="1.10.10.10">
    <property type="entry name" value="Winged helix-like DNA-binding domain superfamily/Winged helix DNA-binding domain"/>
    <property type="match status" value="1"/>
</dbReference>
<dbReference type="SUPFAM" id="SSF53850">
    <property type="entry name" value="Periplasmic binding protein-like II"/>
    <property type="match status" value="1"/>
</dbReference>
<dbReference type="InterPro" id="IPR036388">
    <property type="entry name" value="WH-like_DNA-bd_sf"/>
</dbReference>
<accession>A0ABY9TIN4</accession>
<evidence type="ECO:0000313" key="7">
    <source>
        <dbReference type="Proteomes" id="UP001248581"/>
    </source>
</evidence>
<evidence type="ECO:0000256" key="1">
    <source>
        <dbReference type="ARBA" id="ARBA00009437"/>
    </source>
</evidence>
<dbReference type="Proteomes" id="UP001248581">
    <property type="component" value="Chromosome"/>
</dbReference>
<dbReference type="PANTHER" id="PTHR30126:SF81">
    <property type="entry name" value="HTH-TYPE TRANSCRIPTIONAL REGULATOR ILVY"/>
    <property type="match status" value="1"/>
</dbReference>
<evidence type="ECO:0000256" key="2">
    <source>
        <dbReference type="ARBA" id="ARBA00023015"/>
    </source>
</evidence>
<sequence>MDIKSLQVFTHLANTLHFGQTAHAHHVSPSTLSRMIQRIEEEVGCKLLQRDNRTAVLTKAGVKFEAYANQQLQQWQEFQGDILAEQPQLTGKLSIYCSVTAAYSHLPQLLDGFRRLYPQIEIMLETGNAEDAVGKVIDRQVDFAIAAHPESLAKSCYFHAIAQIPVSIIAPLVDCQVKQQLEQRQVNWQDIPIILPEHGPARNRFEKWYRQKGEGKPNIYATVAGHEALVSMVALGCGVGVAPEVVLENSPVKDRVQRLTVPSAIKPFELGICCLKKRMNEPVINAFMATVLES</sequence>
<evidence type="ECO:0000256" key="4">
    <source>
        <dbReference type="ARBA" id="ARBA00023163"/>
    </source>
</evidence>
<dbReference type="InterPro" id="IPR036390">
    <property type="entry name" value="WH_DNA-bd_sf"/>
</dbReference>
<keyword evidence="7" id="KW-1185">Reference proteome</keyword>
<protein>
    <submittedName>
        <fullName evidence="6">HTH-type transcriptional activator IlvY</fullName>
    </submittedName>
</protein>
<evidence type="ECO:0000259" key="5">
    <source>
        <dbReference type="PROSITE" id="PS50931"/>
    </source>
</evidence>
<organism evidence="6 7">
    <name type="scientific">Thalassotalea nanhaiensis</name>
    <dbReference type="NCBI Taxonomy" id="3065648"/>
    <lineage>
        <taxon>Bacteria</taxon>
        <taxon>Pseudomonadati</taxon>
        <taxon>Pseudomonadota</taxon>
        <taxon>Gammaproteobacteria</taxon>
        <taxon>Alteromonadales</taxon>
        <taxon>Colwelliaceae</taxon>
        <taxon>Thalassotalea</taxon>
    </lineage>
</organism>
<dbReference type="InterPro" id="IPR037404">
    <property type="entry name" value="IlvY_PBP2"/>
</dbReference>
<reference evidence="7" key="1">
    <citation type="submission" date="2023-09" db="EMBL/GenBank/DDBJ databases">
        <authorList>
            <person name="Li S."/>
            <person name="Li X."/>
            <person name="Zhang C."/>
            <person name="Zhao Z."/>
        </authorList>
    </citation>
    <scope>NUCLEOTIDE SEQUENCE [LARGE SCALE GENOMIC DNA]</scope>
    <source>
        <strain evidence="7">SQ345</strain>
    </source>
</reference>
<evidence type="ECO:0000313" key="6">
    <source>
        <dbReference type="EMBL" id="WNC68716.1"/>
    </source>
</evidence>
<dbReference type="EMBL" id="CP134146">
    <property type="protein sequence ID" value="WNC68716.1"/>
    <property type="molecule type" value="Genomic_DNA"/>
</dbReference>
<dbReference type="InterPro" id="IPR005119">
    <property type="entry name" value="LysR_subst-bd"/>
</dbReference>
<dbReference type="CDD" id="cd08430">
    <property type="entry name" value="PBP2_IlvY"/>
    <property type="match status" value="1"/>
</dbReference>
<evidence type="ECO:0000256" key="3">
    <source>
        <dbReference type="ARBA" id="ARBA00023125"/>
    </source>
</evidence>
<dbReference type="Pfam" id="PF03466">
    <property type="entry name" value="LysR_substrate"/>
    <property type="match status" value="1"/>
</dbReference>
<proteinExistence type="inferred from homology"/>
<dbReference type="RefSeq" id="WP_348387870.1">
    <property type="nucleotide sequence ID" value="NZ_CP134146.1"/>
</dbReference>
<dbReference type="PROSITE" id="PS50931">
    <property type="entry name" value="HTH_LYSR"/>
    <property type="match status" value="1"/>
</dbReference>
<dbReference type="Gene3D" id="3.40.190.10">
    <property type="entry name" value="Periplasmic binding protein-like II"/>
    <property type="match status" value="2"/>
</dbReference>